<dbReference type="GO" id="GO:0016787">
    <property type="term" value="F:hydrolase activity"/>
    <property type="evidence" value="ECO:0007669"/>
    <property type="project" value="UniProtKB-KW"/>
</dbReference>
<comment type="similarity">
    <text evidence="1">Belongs to the peptidase S33 family.</text>
</comment>
<gene>
    <name evidence="6" type="ORF">GCM10010507_63040</name>
</gene>
<accession>A0A919C6M5</accession>
<sequence>MALTKRKALLLTLSSAAVAATLTAPAQAQGQGQAQAQAGAASAVPALSWKACADSPGAECADLSVPLDYRKPGGRHITVAVSRLRTDRPQARRGTLLVIAGGPGSSGRDKVAIVGAELREATRGAYDIVGLDPRGVGGSTRADCKLDDDDRDITHFRSYPGPDGDISANVARSRRIAESCAANGGELVGSFSTANEVRDIDRLREALGEKKLSAWGTSYGTYVGAVYAQKYPHRTDRWVLDSNGDPDPSRAERGWLANMSAAADDRFPDFAKWAADPSRDAKHRVAERPEDVRPAVLALASKLDRLPEQQNGKPLLTGNRLRAQLQQALYYDRSFEKLAATIVAARDAGDDAPPVTEPLIVPAADAPVTMAVLCNDVQWPRSIASYERAVAADRVRHPLTAGMPVNVTPCAFWKYAPADKPTRITPDGGPSNVLMVQNLRDPATPYRGALKMREAFGDRARMVAVDNGGHGAYLSATKSSATACADRAVSEFFVTGKRPDGDVLCR</sequence>
<dbReference type="EMBL" id="BMVB01000052">
    <property type="protein sequence ID" value="GHC75032.1"/>
    <property type="molecule type" value="Genomic_DNA"/>
</dbReference>
<organism evidence="6 7">
    <name type="scientific">Streptomyces cinnamoneus</name>
    <name type="common">Streptoverticillium cinnamoneum</name>
    <dbReference type="NCBI Taxonomy" id="53446"/>
    <lineage>
        <taxon>Bacteria</taxon>
        <taxon>Bacillati</taxon>
        <taxon>Actinomycetota</taxon>
        <taxon>Actinomycetes</taxon>
        <taxon>Kitasatosporales</taxon>
        <taxon>Streptomycetaceae</taxon>
        <taxon>Streptomyces</taxon>
        <taxon>Streptomyces cinnamoneus group</taxon>
    </lineage>
</organism>
<evidence type="ECO:0000313" key="7">
    <source>
        <dbReference type="Proteomes" id="UP000646244"/>
    </source>
</evidence>
<protein>
    <recommendedName>
        <fullName evidence="5">Peptidase S33 tripeptidyl aminopeptidase-like C-terminal domain-containing protein</fullName>
    </recommendedName>
</protein>
<evidence type="ECO:0000256" key="1">
    <source>
        <dbReference type="ARBA" id="ARBA00010088"/>
    </source>
</evidence>
<dbReference type="RefSeq" id="WP_190113372.1">
    <property type="nucleotide sequence ID" value="NZ_BMVB01000052.1"/>
</dbReference>
<dbReference type="Gene3D" id="3.40.50.1820">
    <property type="entry name" value="alpha/beta hydrolase"/>
    <property type="match status" value="1"/>
</dbReference>
<evidence type="ECO:0000256" key="4">
    <source>
        <dbReference type="SAM" id="SignalP"/>
    </source>
</evidence>
<reference evidence="6" key="1">
    <citation type="journal article" date="2014" name="Int. J. Syst. Evol. Microbiol.">
        <title>Complete genome sequence of Corynebacterium casei LMG S-19264T (=DSM 44701T), isolated from a smear-ripened cheese.</title>
        <authorList>
            <consortium name="US DOE Joint Genome Institute (JGI-PGF)"/>
            <person name="Walter F."/>
            <person name="Albersmeier A."/>
            <person name="Kalinowski J."/>
            <person name="Ruckert C."/>
        </authorList>
    </citation>
    <scope>NUCLEOTIDE SEQUENCE</scope>
    <source>
        <strain evidence="6">JCM 4633</strain>
    </source>
</reference>
<name>A0A919C6M5_STRCJ</name>
<dbReference type="SUPFAM" id="SSF53474">
    <property type="entry name" value="alpha/beta-Hydrolases"/>
    <property type="match status" value="1"/>
</dbReference>
<dbReference type="PANTHER" id="PTHR43248">
    <property type="entry name" value="2-SUCCINYL-6-HYDROXY-2,4-CYCLOHEXADIENE-1-CARBOXYLATE SYNTHASE"/>
    <property type="match status" value="1"/>
</dbReference>
<reference evidence="6" key="2">
    <citation type="submission" date="2020-09" db="EMBL/GenBank/DDBJ databases">
        <authorList>
            <person name="Sun Q."/>
            <person name="Ohkuma M."/>
        </authorList>
    </citation>
    <scope>NUCLEOTIDE SEQUENCE</scope>
    <source>
        <strain evidence="6">JCM 4633</strain>
    </source>
</reference>
<dbReference type="InterPro" id="IPR029058">
    <property type="entry name" value="AB_hydrolase_fold"/>
</dbReference>
<dbReference type="InterPro" id="IPR051601">
    <property type="entry name" value="Serine_prot/Carboxylest_S33"/>
</dbReference>
<keyword evidence="3" id="KW-0378">Hydrolase</keyword>
<dbReference type="InterPro" id="IPR013595">
    <property type="entry name" value="Pept_S33_TAP-like_C"/>
</dbReference>
<keyword evidence="2 4" id="KW-0732">Signal</keyword>
<dbReference type="AlphaFoldDB" id="A0A919C6M5"/>
<evidence type="ECO:0000256" key="3">
    <source>
        <dbReference type="ARBA" id="ARBA00022801"/>
    </source>
</evidence>
<proteinExistence type="inferred from homology"/>
<comment type="caution">
    <text evidence="6">The sequence shown here is derived from an EMBL/GenBank/DDBJ whole genome shotgun (WGS) entry which is preliminary data.</text>
</comment>
<feature type="signal peptide" evidence="4">
    <location>
        <begin position="1"/>
        <end position="28"/>
    </location>
</feature>
<dbReference type="Pfam" id="PF08386">
    <property type="entry name" value="Abhydrolase_4"/>
    <property type="match status" value="1"/>
</dbReference>
<evidence type="ECO:0000259" key="5">
    <source>
        <dbReference type="Pfam" id="PF08386"/>
    </source>
</evidence>
<feature type="chain" id="PRO_5038105241" description="Peptidase S33 tripeptidyl aminopeptidase-like C-terminal domain-containing protein" evidence="4">
    <location>
        <begin position="29"/>
        <end position="506"/>
    </location>
</feature>
<dbReference type="PANTHER" id="PTHR43248:SF29">
    <property type="entry name" value="TRIPEPTIDYL AMINOPEPTIDASE"/>
    <property type="match status" value="1"/>
</dbReference>
<feature type="domain" description="Peptidase S33 tripeptidyl aminopeptidase-like C-terminal" evidence="5">
    <location>
        <begin position="407"/>
        <end position="505"/>
    </location>
</feature>
<dbReference type="Proteomes" id="UP000646244">
    <property type="component" value="Unassembled WGS sequence"/>
</dbReference>
<evidence type="ECO:0000256" key="2">
    <source>
        <dbReference type="ARBA" id="ARBA00022729"/>
    </source>
</evidence>
<evidence type="ECO:0000313" key="6">
    <source>
        <dbReference type="EMBL" id="GHC75032.1"/>
    </source>
</evidence>